<feature type="compositionally biased region" description="Polar residues" evidence="2">
    <location>
        <begin position="197"/>
        <end position="207"/>
    </location>
</feature>
<dbReference type="PANTHER" id="PTHR36143">
    <property type="entry name" value="OS08G0177500 PROTEIN"/>
    <property type="match status" value="1"/>
</dbReference>
<feature type="coiled-coil region" evidence="1">
    <location>
        <begin position="122"/>
        <end position="182"/>
    </location>
</feature>
<evidence type="ECO:0000313" key="4">
    <source>
        <dbReference type="EMBL" id="CAD1847333.1"/>
    </source>
</evidence>
<keyword evidence="1" id="KW-0175">Coiled coil</keyword>
<feature type="region of interest" description="Disordered" evidence="2">
    <location>
        <begin position="187"/>
        <end position="503"/>
    </location>
</feature>
<gene>
    <name evidence="4" type="ORF">CB5_LOCUS30544</name>
</gene>
<dbReference type="PANTHER" id="PTHR36143:SF4">
    <property type="entry name" value="OS08G0177500 PROTEIN"/>
    <property type="match status" value="1"/>
</dbReference>
<feature type="compositionally biased region" description="Polar residues" evidence="2">
    <location>
        <begin position="486"/>
        <end position="503"/>
    </location>
</feature>
<name>A0A6V7QVW5_ANACO</name>
<evidence type="ECO:0000256" key="3">
    <source>
        <dbReference type="SAM" id="Phobius"/>
    </source>
</evidence>
<sequence length="503" mass="57134">MQKKKEEEDGGEVERKGNAMNNSNNVNRRRPYALLLLLALGAAVLSVVILHKMRERRLFNLLLRERDDQLLSLQLLLQKEKATTKEMKEKLEVLQAKSTSIRTESAELNNKLMESESTSTYLKNIQKELEAALEEKENQINQLEEKAARSIDDRATALTDILKQKEAEIEEMKRRLSSLAASENLQEKTAIEKSTPVYPSNENTTLQDKPPENPISNSNGTASKEGINVVNANKMENSENEDISREGTWVMFKTNKDDEGFEDNTESDIHQNSADVSGNNNLEKHETPRENEKSPDGGKFGQQRELGDEEQMKRPKDEETKDSSQESQIPGAEDGKSSYVERNETEISKDGDLPKFENQYENKQEEASNDQQGMKIRSRHGKRAKKKHRQRRMIIDEEEEFEKHNDVSLKTSQGDEKQTVDSVTTDKSSKDAFEKEPEVNMTGNNLQGMYESEDKQESFSSSRKVEIPEGSVHDDIIKDEGDDQQSKNSLIKTETDNNSAAST</sequence>
<keyword evidence="3" id="KW-0472">Membrane</keyword>
<evidence type="ECO:0000256" key="1">
    <source>
        <dbReference type="SAM" id="Coils"/>
    </source>
</evidence>
<feature type="compositionally biased region" description="Basic and acidic residues" evidence="2">
    <location>
        <begin position="282"/>
        <end position="296"/>
    </location>
</feature>
<protein>
    <submittedName>
        <fullName evidence="4">Uncharacterized protein</fullName>
    </submittedName>
</protein>
<feature type="compositionally biased region" description="Polar residues" evidence="2">
    <location>
        <begin position="270"/>
        <end position="281"/>
    </location>
</feature>
<keyword evidence="3" id="KW-1133">Transmembrane helix</keyword>
<feature type="compositionally biased region" description="Basic and acidic residues" evidence="2">
    <location>
        <begin position="401"/>
        <end position="419"/>
    </location>
</feature>
<feature type="transmembrane region" description="Helical" evidence="3">
    <location>
        <begin position="32"/>
        <end position="50"/>
    </location>
</feature>
<dbReference type="AlphaFoldDB" id="A0A6V7QVW5"/>
<feature type="region of interest" description="Disordered" evidence="2">
    <location>
        <begin position="1"/>
        <end position="25"/>
    </location>
</feature>
<reference evidence="4" key="1">
    <citation type="submission" date="2020-07" db="EMBL/GenBank/DDBJ databases">
        <authorList>
            <person name="Lin J."/>
        </authorList>
    </citation>
    <scope>NUCLEOTIDE SEQUENCE</scope>
</reference>
<proteinExistence type="predicted"/>
<accession>A0A6V7QVW5</accession>
<feature type="compositionally biased region" description="Basic and acidic residues" evidence="2">
    <location>
        <begin position="310"/>
        <end position="324"/>
    </location>
</feature>
<feature type="compositionally biased region" description="Basic and acidic residues" evidence="2">
    <location>
        <begin position="333"/>
        <end position="366"/>
    </location>
</feature>
<feature type="compositionally biased region" description="Basic and acidic residues" evidence="2">
    <location>
        <begin position="427"/>
        <end position="438"/>
    </location>
</feature>
<organism evidence="4">
    <name type="scientific">Ananas comosus var. bracteatus</name>
    <name type="common">red pineapple</name>
    <dbReference type="NCBI Taxonomy" id="296719"/>
    <lineage>
        <taxon>Eukaryota</taxon>
        <taxon>Viridiplantae</taxon>
        <taxon>Streptophyta</taxon>
        <taxon>Embryophyta</taxon>
        <taxon>Tracheophyta</taxon>
        <taxon>Spermatophyta</taxon>
        <taxon>Magnoliopsida</taxon>
        <taxon>Liliopsida</taxon>
        <taxon>Poales</taxon>
        <taxon>Bromeliaceae</taxon>
        <taxon>Bromelioideae</taxon>
        <taxon>Ananas</taxon>
    </lineage>
</organism>
<dbReference type="EMBL" id="CAJEUB010000050">
    <property type="protein sequence ID" value="CAD1847333.1"/>
    <property type="molecule type" value="Genomic_DNA"/>
</dbReference>
<feature type="compositionally biased region" description="Basic and acidic residues" evidence="2">
    <location>
        <begin position="1"/>
        <end position="17"/>
    </location>
</feature>
<feature type="compositionally biased region" description="Basic residues" evidence="2">
    <location>
        <begin position="376"/>
        <end position="392"/>
    </location>
</feature>
<evidence type="ECO:0000256" key="2">
    <source>
        <dbReference type="SAM" id="MobiDB-lite"/>
    </source>
</evidence>
<keyword evidence="3" id="KW-0812">Transmembrane</keyword>
<feature type="compositionally biased region" description="Basic and acidic residues" evidence="2">
    <location>
        <begin position="452"/>
        <end position="479"/>
    </location>
</feature>